<gene>
    <name evidence="4" type="ORF">ACFQRF_16955</name>
</gene>
<dbReference type="SUPFAM" id="SSF56059">
    <property type="entry name" value="Glutathione synthetase ATP-binding domain-like"/>
    <property type="match status" value="1"/>
</dbReference>
<dbReference type="Gene3D" id="3.30.470.20">
    <property type="entry name" value="ATP-grasp fold, B domain"/>
    <property type="match status" value="2"/>
</dbReference>
<dbReference type="PANTHER" id="PTHR43615:SF1">
    <property type="entry name" value="PPDK_N DOMAIN-CONTAINING PROTEIN"/>
    <property type="match status" value="1"/>
</dbReference>
<evidence type="ECO:0000259" key="3">
    <source>
        <dbReference type="Pfam" id="PF01326"/>
    </source>
</evidence>
<protein>
    <submittedName>
        <fullName evidence="4">PEP/pyruvate-binding domain-containing protein</fullName>
    </submittedName>
</protein>
<dbReference type="InterPro" id="IPR002192">
    <property type="entry name" value="PPDK_AMP/ATP-bd"/>
</dbReference>
<feature type="compositionally biased region" description="Low complexity" evidence="1">
    <location>
        <begin position="830"/>
        <end position="846"/>
    </location>
</feature>
<feature type="domain" description="Pyruvate phosphate dikinase AMP/ATP-binding" evidence="3">
    <location>
        <begin position="195"/>
        <end position="242"/>
    </location>
</feature>
<evidence type="ECO:0000313" key="4">
    <source>
        <dbReference type="EMBL" id="MFC7329424.1"/>
    </source>
</evidence>
<proteinExistence type="predicted"/>
<dbReference type="SUPFAM" id="SSF52009">
    <property type="entry name" value="Phosphohistidine domain"/>
    <property type="match status" value="1"/>
</dbReference>
<dbReference type="PANTHER" id="PTHR43615">
    <property type="entry name" value="PHOSPHOENOLPYRUVATE SYNTHASE-RELATED"/>
    <property type="match status" value="1"/>
</dbReference>
<dbReference type="InterPro" id="IPR051549">
    <property type="entry name" value="PEP_Utilizing_Enz"/>
</dbReference>
<name>A0ABW2KJB1_9ACTN</name>
<dbReference type="EMBL" id="JBHTBH010000007">
    <property type="protein sequence ID" value="MFC7329424.1"/>
    <property type="molecule type" value="Genomic_DNA"/>
</dbReference>
<dbReference type="Gene3D" id="3.50.30.10">
    <property type="entry name" value="Phosphohistidine domain"/>
    <property type="match status" value="1"/>
</dbReference>
<dbReference type="Gene3D" id="3.30.1490.20">
    <property type="entry name" value="ATP-grasp fold, A domain"/>
    <property type="match status" value="2"/>
</dbReference>
<evidence type="ECO:0000313" key="5">
    <source>
        <dbReference type="Proteomes" id="UP001596540"/>
    </source>
</evidence>
<keyword evidence="5" id="KW-1185">Reference proteome</keyword>
<feature type="domain" description="PEP-utilising enzyme mobile" evidence="2">
    <location>
        <begin position="739"/>
        <end position="809"/>
    </location>
</feature>
<dbReference type="InterPro" id="IPR008279">
    <property type="entry name" value="PEP-util_enz_mobile_dom"/>
</dbReference>
<dbReference type="InterPro" id="IPR013815">
    <property type="entry name" value="ATP_grasp_subdomain_1"/>
</dbReference>
<organism evidence="4 5">
    <name type="scientific">Marinactinospora rubrisoli</name>
    <dbReference type="NCBI Taxonomy" id="2715399"/>
    <lineage>
        <taxon>Bacteria</taxon>
        <taxon>Bacillati</taxon>
        <taxon>Actinomycetota</taxon>
        <taxon>Actinomycetes</taxon>
        <taxon>Streptosporangiales</taxon>
        <taxon>Nocardiopsidaceae</taxon>
        <taxon>Marinactinospora</taxon>
    </lineage>
</organism>
<dbReference type="InterPro" id="IPR036637">
    <property type="entry name" value="Phosphohistidine_dom_sf"/>
</dbReference>
<accession>A0ABW2KJB1</accession>
<dbReference type="RefSeq" id="WP_379872060.1">
    <property type="nucleotide sequence ID" value="NZ_JBHTBH010000007.1"/>
</dbReference>
<dbReference type="Pfam" id="PF00391">
    <property type="entry name" value="PEP-utilizers"/>
    <property type="match status" value="1"/>
</dbReference>
<evidence type="ECO:0000259" key="2">
    <source>
        <dbReference type="Pfam" id="PF00391"/>
    </source>
</evidence>
<reference evidence="5" key="1">
    <citation type="journal article" date="2019" name="Int. J. Syst. Evol. Microbiol.">
        <title>The Global Catalogue of Microorganisms (GCM) 10K type strain sequencing project: providing services to taxonomists for standard genome sequencing and annotation.</title>
        <authorList>
            <consortium name="The Broad Institute Genomics Platform"/>
            <consortium name="The Broad Institute Genome Sequencing Center for Infectious Disease"/>
            <person name="Wu L."/>
            <person name="Ma J."/>
        </authorList>
    </citation>
    <scope>NUCLEOTIDE SEQUENCE [LARGE SCALE GENOMIC DNA]</scope>
    <source>
        <strain evidence="5">CGMCC 4.7382</strain>
    </source>
</reference>
<feature type="domain" description="Pyruvate phosphate dikinase AMP/ATP-binding" evidence="3">
    <location>
        <begin position="53"/>
        <end position="185"/>
    </location>
</feature>
<feature type="region of interest" description="Disordered" evidence="1">
    <location>
        <begin position="813"/>
        <end position="846"/>
    </location>
</feature>
<evidence type="ECO:0000256" key="1">
    <source>
        <dbReference type="SAM" id="MobiDB-lite"/>
    </source>
</evidence>
<comment type="caution">
    <text evidence="4">The sequence shown here is derived from an EMBL/GenBank/DDBJ whole genome shotgun (WGS) entry which is preliminary data.</text>
</comment>
<sequence>MNVVGLGDIDAGMIGLVGGKAAGLGAMVAAGERVPPGFCLTTEAHRSGVVPEAELAAAYERLGGGRVAVRSSATAEDLPDASFAGQQDTVLGVEGIDALVAAVRRCWESLDSDRATAYREANEIDRADAHMAVVVQRMVEASTAGVLFTADPLSGSRSTMVADAVRGLGTAVVDGSTEPDHYTMGPDGANGPEDGCLTPAQIAELRAVGERLQRRAGVPQDVEWAYDADGVLWLLQSRAITTLFPLPDDRGLPGPRVYLEVGHMQGLLRAATPMGLSMLDQVWDQWMGSFISSRSSGGGASALMLGVGGRLYVDLTDFVRSARVRPRLPAAMEVYGPRVKAALEHVLADPRFAPRPGLPFSLGPTVRLALRWGPSAVAGVVHALARPAAARERAFRGLRRIREEAAAPPPAGAPAAERLRFVEQGNVNDALFTGLTEMLWPMIAGVMLTGLPAALLKGVATREETDTVLGGMPHNVTTEMDLALWRMAVRAAEHRDVFLAATPAELAERHRAGTLPDIGMAGFLAVYGHRAAGEVDIGVPRWADDPTPLFGTIVNYLRVTDPDQAPDRRFARAAERAEAMIDELARRVRRRRPVRGLLAVFLMRRSRELTGLRELAKFAWLVPFHEMRRQLLLIGRELADRGLLGSAEDVMFLRIEDVRSAVAEGADHRALVAERRAFHRRELRRPEVPGLLLSDGTDVEALLPAPPPVAGAMAGRPAAPGRATGRARVVRDPVGAHLEPGEILVAPTTDPGWTPLFMTAAGLVTETGSPIAHGPTVAREYGIPAVICLRDATRRISDGDLITIDGTTGTVLPVRSGTASAPVGDPPRATPAGAPTTGPAASTDRP</sequence>
<dbReference type="Proteomes" id="UP001596540">
    <property type="component" value="Unassembled WGS sequence"/>
</dbReference>
<dbReference type="Pfam" id="PF01326">
    <property type="entry name" value="PPDK_N"/>
    <property type="match status" value="2"/>
</dbReference>